<dbReference type="SUPFAM" id="SSF51391">
    <property type="entry name" value="Thiamin phosphate synthase"/>
    <property type="match status" value="1"/>
</dbReference>
<dbReference type="RefSeq" id="WP_046348915.1">
    <property type="nucleotide sequence ID" value="NZ_BBWU01000043.1"/>
</dbReference>
<dbReference type="InterPro" id="IPR036206">
    <property type="entry name" value="ThiamineP_synth_sf"/>
</dbReference>
<dbReference type="EMBL" id="BBWU01000043">
    <property type="protein sequence ID" value="GAO40104.1"/>
    <property type="molecule type" value="Genomic_DNA"/>
</dbReference>
<accession>A0A0E9MRD0</accession>
<dbReference type="OrthoDB" id="8446047at2"/>
<dbReference type="InterPro" id="IPR013785">
    <property type="entry name" value="Aldolase_TIM"/>
</dbReference>
<comment type="caution">
    <text evidence="2">The sequence shown here is derived from an EMBL/GenBank/DDBJ whole genome shotgun (WGS) entry which is preliminary data.</text>
</comment>
<organism evidence="2 3">
    <name type="scientific">Sphingomonas changbaiensis NBRC 104936</name>
    <dbReference type="NCBI Taxonomy" id="1219043"/>
    <lineage>
        <taxon>Bacteria</taxon>
        <taxon>Pseudomonadati</taxon>
        <taxon>Pseudomonadota</taxon>
        <taxon>Alphaproteobacteria</taxon>
        <taxon>Sphingomonadales</taxon>
        <taxon>Sphingomonadaceae</taxon>
        <taxon>Sphingomonas</taxon>
    </lineage>
</organism>
<evidence type="ECO:0000313" key="3">
    <source>
        <dbReference type="Proteomes" id="UP000033202"/>
    </source>
</evidence>
<dbReference type="AlphaFoldDB" id="A0A0E9MRD0"/>
<keyword evidence="3" id="KW-1185">Reference proteome</keyword>
<evidence type="ECO:0000313" key="2">
    <source>
        <dbReference type="EMBL" id="GAO40104.1"/>
    </source>
</evidence>
<dbReference type="STRING" id="1219043.SCH01S_43_00050"/>
<dbReference type="Proteomes" id="UP000033202">
    <property type="component" value="Unassembled WGS sequence"/>
</dbReference>
<dbReference type="Pfam" id="PF02581">
    <property type="entry name" value="TMP-TENI"/>
    <property type="match status" value="1"/>
</dbReference>
<dbReference type="InterPro" id="IPR022998">
    <property type="entry name" value="ThiamineP_synth_TenI"/>
</dbReference>
<proteinExistence type="predicted"/>
<name>A0A0E9MRD0_9SPHN</name>
<dbReference type="GO" id="GO:0009228">
    <property type="term" value="P:thiamine biosynthetic process"/>
    <property type="evidence" value="ECO:0007669"/>
    <property type="project" value="UniProtKB-KW"/>
</dbReference>
<gene>
    <name evidence="2" type="ORF">SCH01S_43_00050</name>
</gene>
<reference evidence="2 3" key="1">
    <citation type="submission" date="2015-04" db="EMBL/GenBank/DDBJ databases">
        <title>Whole genome shotgun sequence of Sphingomonas changbaiensis NBRC 104936.</title>
        <authorList>
            <person name="Katano-Makiyama Y."/>
            <person name="Hosoyama A."/>
            <person name="Hashimoto M."/>
            <person name="Noguchi M."/>
            <person name="Tsuchikane K."/>
            <person name="Ohji S."/>
            <person name="Yamazoe A."/>
            <person name="Ichikawa N."/>
            <person name="Kimura A."/>
            <person name="Fujita N."/>
        </authorList>
    </citation>
    <scope>NUCLEOTIDE SEQUENCE [LARGE SCALE GENOMIC DNA]</scope>
    <source>
        <strain evidence="2 3">NBRC 104936</strain>
    </source>
</reference>
<feature type="domain" description="Thiamine phosphate synthase/TenI" evidence="1">
    <location>
        <begin position="94"/>
        <end position="171"/>
    </location>
</feature>
<protein>
    <submittedName>
        <fullName evidence="2">Putative thiamine-phosphate pyrophosphorylase</fullName>
    </submittedName>
</protein>
<evidence type="ECO:0000259" key="1">
    <source>
        <dbReference type="Pfam" id="PF02581"/>
    </source>
</evidence>
<dbReference type="CDD" id="cd00564">
    <property type="entry name" value="TMP_TenI"/>
    <property type="match status" value="1"/>
</dbReference>
<sequence length="177" mass="19666">MNRRHLALPRVWILTDERQGEALWNALARLPKSAGVIVRHYSLPLAERLDMARRIREQRRFVAFAGTEKEARQAGAQAIYGAGPRTGLPRLYPVHNHREIRAAERAGAALLLLSPVFPTRSHPGARTLGPHRVARLAASARAPIIALGGMTSVRFRRLERLGALGWAAIDAWIAFHT</sequence>
<dbReference type="Gene3D" id="3.20.20.70">
    <property type="entry name" value="Aldolase class I"/>
    <property type="match status" value="1"/>
</dbReference>